<dbReference type="OrthoDB" id="3558742at2759"/>
<reference evidence="2" key="1">
    <citation type="submission" date="2021-07" db="EMBL/GenBank/DDBJ databases">
        <authorList>
            <person name="Durling M."/>
        </authorList>
    </citation>
    <scope>NUCLEOTIDE SEQUENCE</scope>
</reference>
<feature type="compositionally biased region" description="Polar residues" evidence="1">
    <location>
        <begin position="1"/>
        <end position="16"/>
    </location>
</feature>
<gene>
    <name evidence="2" type="ORF">HYALB_00002210</name>
</gene>
<evidence type="ECO:0000313" key="3">
    <source>
        <dbReference type="Proteomes" id="UP000701801"/>
    </source>
</evidence>
<dbReference type="Proteomes" id="UP000701801">
    <property type="component" value="Unassembled WGS sequence"/>
</dbReference>
<accession>A0A9N9LJT5</accession>
<dbReference type="InterPro" id="IPR023578">
    <property type="entry name" value="Ras_GEF_dom_sf"/>
</dbReference>
<name>A0A9N9LJT5_9HELO</name>
<feature type="region of interest" description="Disordered" evidence="1">
    <location>
        <begin position="1"/>
        <end position="29"/>
    </location>
</feature>
<proteinExistence type="predicted"/>
<sequence length="536" mass="60545">MSSFTMAPLGSTSEATACTPRGFTPISPSDQDGGYVNYFAVREEEAREVLLTSTDSSEIKSVCLFFPFQNLSTLSKLLSQLSSTTLDNILGSLPPLPTEKRQSVRENDYCKVEDVLRHMGAKRPGPPIWNWEWSASLPMAPCNAAQIAGIIDSEISYMFYKVPFAELVRAACGCPTEIITDLLAGISAFRNNLQACFYELHQSKDKYESVEEILRSRSPLAYWVVSTALRCFDAVPDPFDALNAILGPIQDVFESKDLSVTQMLKRLAILSVIYYDKVVCEEDGKWESLLSADFCFLDRISIQSPGALAELITSEDEACFRKFSVELLDSKDFILRWAKLADNVKACCTVDRNLINPMGESVKHFLRLRNYYSATALLIGLSNASCHPESLSLFWSLVDSTNNYASYRLQWSKAPGLPFLQCHMYGNRLRKLADLFRFVEYFDWRYGHHEWTGDDLDSYVDEQNAHHNQQILGWVGAIASLRDRLLDLFNGGLVVVTSLLSTSRCWICNLSTRRRQSQLNIENSYVDAFSKEGMRR</sequence>
<organism evidence="2 3">
    <name type="scientific">Hymenoscyphus albidus</name>
    <dbReference type="NCBI Taxonomy" id="595503"/>
    <lineage>
        <taxon>Eukaryota</taxon>
        <taxon>Fungi</taxon>
        <taxon>Dikarya</taxon>
        <taxon>Ascomycota</taxon>
        <taxon>Pezizomycotina</taxon>
        <taxon>Leotiomycetes</taxon>
        <taxon>Helotiales</taxon>
        <taxon>Helotiaceae</taxon>
        <taxon>Hymenoscyphus</taxon>
    </lineage>
</organism>
<protein>
    <submittedName>
        <fullName evidence="2">Uncharacterized protein</fullName>
    </submittedName>
</protein>
<dbReference type="AlphaFoldDB" id="A0A9N9LJT5"/>
<keyword evidence="3" id="KW-1185">Reference proteome</keyword>
<dbReference type="SUPFAM" id="SSF48366">
    <property type="entry name" value="Ras GEF"/>
    <property type="match status" value="1"/>
</dbReference>
<evidence type="ECO:0000313" key="2">
    <source>
        <dbReference type="EMBL" id="CAG8973644.1"/>
    </source>
</evidence>
<evidence type="ECO:0000256" key="1">
    <source>
        <dbReference type="SAM" id="MobiDB-lite"/>
    </source>
</evidence>
<dbReference type="EMBL" id="CAJVRM010000077">
    <property type="protein sequence ID" value="CAG8973644.1"/>
    <property type="molecule type" value="Genomic_DNA"/>
</dbReference>
<comment type="caution">
    <text evidence="2">The sequence shown here is derived from an EMBL/GenBank/DDBJ whole genome shotgun (WGS) entry which is preliminary data.</text>
</comment>